<dbReference type="AlphaFoldDB" id="A0AAV0CAP9"/>
<accession>A0AAV0CAP9</accession>
<gene>
    <name evidence="1" type="ORF">CEPIT_LOCUS4371</name>
</gene>
<dbReference type="EMBL" id="CAMAPF010000023">
    <property type="protein sequence ID" value="CAH9072702.1"/>
    <property type="molecule type" value="Genomic_DNA"/>
</dbReference>
<dbReference type="Proteomes" id="UP001152523">
    <property type="component" value="Unassembled WGS sequence"/>
</dbReference>
<evidence type="ECO:0000313" key="1">
    <source>
        <dbReference type="EMBL" id="CAH9072702.1"/>
    </source>
</evidence>
<name>A0AAV0CAP9_9ASTE</name>
<comment type="caution">
    <text evidence="1">The sequence shown here is derived from an EMBL/GenBank/DDBJ whole genome shotgun (WGS) entry which is preliminary data.</text>
</comment>
<keyword evidence="2" id="KW-1185">Reference proteome</keyword>
<protein>
    <submittedName>
        <fullName evidence="1">Uncharacterized protein</fullName>
    </submittedName>
</protein>
<reference evidence="1" key="1">
    <citation type="submission" date="2022-07" db="EMBL/GenBank/DDBJ databases">
        <authorList>
            <person name="Macas J."/>
            <person name="Novak P."/>
            <person name="Neumann P."/>
        </authorList>
    </citation>
    <scope>NUCLEOTIDE SEQUENCE</scope>
</reference>
<organism evidence="1 2">
    <name type="scientific">Cuscuta epithymum</name>
    <dbReference type="NCBI Taxonomy" id="186058"/>
    <lineage>
        <taxon>Eukaryota</taxon>
        <taxon>Viridiplantae</taxon>
        <taxon>Streptophyta</taxon>
        <taxon>Embryophyta</taxon>
        <taxon>Tracheophyta</taxon>
        <taxon>Spermatophyta</taxon>
        <taxon>Magnoliopsida</taxon>
        <taxon>eudicotyledons</taxon>
        <taxon>Gunneridae</taxon>
        <taxon>Pentapetalae</taxon>
        <taxon>asterids</taxon>
        <taxon>lamiids</taxon>
        <taxon>Solanales</taxon>
        <taxon>Convolvulaceae</taxon>
        <taxon>Cuscuteae</taxon>
        <taxon>Cuscuta</taxon>
        <taxon>Cuscuta subgen. Cuscuta</taxon>
    </lineage>
</organism>
<proteinExistence type="predicted"/>
<sequence>MLKRINFKTVIAPKIYSFIQQLSCSDKFAIGQSRKFGPITVSSVLKSSDCYVKIAKDKGSAILIPKGPHNSKLNVFLTFFSNFVSELEQQEFRHWEHETSADTEVITISKLIFNYEVQRAYSGKQQPPSLEKQPQIPLIQAYSDASDSFDHSDESFFSDDFLGHATESDRRPPLSNQEEIGNSKFNRTICRKAKLVTSENCLPTENLNTQLKLYRKSQQNKRRHSMRTRSQSRDFPWVEARACFLCSLLERSSRSEDLVRASSIRLLNINKHAHGYFTIEPACS</sequence>
<evidence type="ECO:0000313" key="2">
    <source>
        <dbReference type="Proteomes" id="UP001152523"/>
    </source>
</evidence>